<feature type="signal peptide" evidence="5">
    <location>
        <begin position="1"/>
        <end position="24"/>
    </location>
</feature>
<proteinExistence type="inferred from homology"/>
<dbReference type="Proteomes" id="UP000712600">
    <property type="component" value="Unassembled WGS sequence"/>
</dbReference>
<gene>
    <name evidence="6" type="ORF">F2Q69_00008266</name>
</gene>
<evidence type="ECO:0000256" key="4">
    <source>
        <dbReference type="ARBA" id="ARBA00023180"/>
    </source>
</evidence>
<keyword evidence="3" id="KW-0378">Hydrolase</keyword>
<dbReference type="SUPFAM" id="SSF52266">
    <property type="entry name" value="SGNH hydrolase"/>
    <property type="match status" value="1"/>
</dbReference>
<dbReference type="InterPro" id="IPR035669">
    <property type="entry name" value="SGNH_plant_lipase-like"/>
</dbReference>
<dbReference type="Gene3D" id="3.40.50.1110">
    <property type="entry name" value="SGNH hydrolase"/>
    <property type="match status" value="1"/>
</dbReference>
<accession>A0A8S9NXX9</accession>
<sequence>MASSLKKLISSFLLIFSSTITVDSSEPSCRSYKSIISFGDSGADTGNYLHLSDVNHPPQAAFPPYGETFFHAPTGRNSDGRLIIDFIAEFLRLPYVPPYFGSQNVSFKQGINFAVYGATALDHCKEMLGDSLILMGDIGANDYVYMFFQGKSINEVEELVPLVIKAISSAIVDLINLGGKTFLVPGSFPYGCFPAYLTLFQTAKEEEYDPFTGCLSWLNAFGKNHDEQLKTELRRLRKLYPHVNIIYADYYNSMYRFFQEPAKYGTWDFRAPPMGILPIEGFKERPLGACCGVGGQYNFTIGEECGYQGVGYCKNPSEYVNWDGYHLTEATHQKMVHGLLKGPYATPAFD</sequence>
<dbReference type="InterPro" id="IPR001087">
    <property type="entry name" value="GDSL"/>
</dbReference>
<evidence type="ECO:0000313" key="7">
    <source>
        <dbReference type="Proteomes" id="UP000712600"/>
    </source>
</evidence>
<dbReference type="CDD" id="cd01837">
    <property type="entry name" value="SGNH_plant_lipase_like"/>
    <property type="match status" value="1"/>
</dbReference>
<keyword evidence="2 5" id="KW-0732">Signal</keyword>
<evidence type="ECO:0000256" key="5">
    <source>
        <dbReference type="SAM" id="SignalP"/>
    </source>
</evidence>
<dbReference type="GO" id="GO:0016788">
    <property type="term" value="F:hydrolase activity, acting on ester bonds"/>
    <property type="evidence" value="ECO:0007669"/>
    <property type="project" value="InterPro"/>
</dbReference>
<keyword evidence="4" id="KW-0325">Glycoprotein</keyword>
<evidence type="ECO:0000313" key="6">
    <source>
        <dbReference type="EMBL" id="KAF3506202.1"/>
    </source>
</evidence>
<dbReference type="InterPro" id="IPR036514">
    <property type="entry name" value="SGNH_hydro_sf"/>
</dbReference>
<evidence type="ECO:0000256" key="1">
    <source>
        <dbReference type="ARBA" id="ARBA00008668"/>
    </source>
</evidence>
<comment type="similarity">
    <text evidence="1">Belongs to the 'GDSL' lipolytic enzyme family.</text>
</comment>
<evidence type="ECO:0000256" key="2">
    <source>
        <dbReference type="ARBA" id="ARBA00022729"/>
    </source>
</evidence>
<name>A0A8S9NXX9_BRACR</name>
<dbReference type="Pfam" id="PF00657">
    <property type="entry name" value="Lipase_GDSL"/>
    <property type="match status" value="1"/>
</dbReference>
<reference evidence="6" key="1">
    <citation type="submission" date="2019-12" db="EMBL/GenBank/DDBJ databases">
        <title>Genome sequencing and annotation of Brassica cretica.</title>
        <authorList>
            <person name="Studholme D.J."/>
            <person name="Sarris P."/>
        </authorList>
    </citation>
    <scope>NUCLEOTIDE SEQUENCE</scope>
    <source>
        <strain evidence="6">PFS-109/04</strain>
        <tissue evidence="6">Leaf</tissue>
    </source>
</reference>
<comment type="caution">
    <text evidence="6">The sequence shown here is derived from an EMBL/GenBank/DDBJ whole genome shotgun (WGS) entry which is preliminary data.</text>
</comment>
<feature type="chain" id="PRO_5035819212" description="Sinapine esterase" evidence="5">
    <location>
        <begin position="25"/>
        <end position="350"/>
    </location>
</feature>
<evidence type="ECO:0008006" key="8">
    <source>
        <dbReference type="Google" id="ProtNLM"/>
    </source>
</evidence>
<dbReference type="PANTHER" id="PTHR22835">
    <property type="entry name" value="ZINC FINGER FYVE DOMAIN CONTAINING PROTEIN"/>
    <property type="match status" value="1"/>
</dbReference>
<dbReference type="EMBL" id="QGKX02001521">
    <property type="protein sequence ID" value="KAF3506202.1"/>
    <property type="molecule type" value="Genomic_DNA"/>
</dbReference>
<protein>
    <recommendedName>
        <fullName evidence="8">Sinapine esterase</fullName>
    </recommendedName>
</protein>
<dbReference type="PANTHER" id="PTHR22835:SF583">
    <property type="entry name" value="SINAPINE ESTERASE"/>
    <property type="match status" value="1"/>
</dbReference>
<dbReference type="AlphaFoldDB" id="A0A8S9NXX9"/>
<evidence type="ECO:0000256" key="3">
    <source>
        <dbReference type="ARBA" id="ARBA00022801"/>
    </source>
</evidence>
<organism evidence="6 7">
    <name type="scientific">Brassica cretica</name>
    <name type="common">Mustard</name>
    <dbReference type="NCBI Taxonomy" id="69181"/>
    <lineage>
        <taxon>Eukaryota</taxon>
        <taxon>Viridiplantae</taxon>
        <taxon>Streptophyta</taxon>
        <taxon>Embryophyta</taxon>
        <taxon>Tracheophyta</taxon>
        <taxon>Spermatophyta</taxon>
        <taxon>Magnoliopsida</taxon>
        <taxon>eudicotyledons</taxon>
        <taxon>Gunneridae</taxon>
        <taxon>Pentapetalae</taxon>
        <taxon>rosids</taxon>
        <taxon>malvids</taxon>
        <taxon>Brassicales</taxon>
        <taxon>Brassicaceae</taxon>
        <taxon>Brassiceae</taxon>
        <taxon>Brassica</taxon>
    </lineage>
</organism>